<protein>
    <submittedName>
        <fullName evidence="5">WD repeat-containing protein 20</fullName>
    </submittedName>
</protein>
<accession>A0A8J4XN87</accession>
<dbReference type="InterPro" id="IPR015943">
    <property type="entry name" value="WD40/YVTN_repeat-like_dom_sf"/>
</dbReference>
<dbReference type="PANTHER" id="PTHR14107">
    <property type="entry name" value="WD REPEAT PROTEIN"/>
    <property type="match status" value="1"/>
</dbReference>
<evidence type="ECO:0000313" key="6">
    <source>
        <dbReference type="Proteomes" id="UP000770661"/>
    </source>
</evidence>
<evidence type="ECO:0000259" key="4">
    <source>
        <dbReference type="Pfam" id="PF13358"/>
    </source>
</evidence>
<dbReference type="Pfam" id="PF13358">
    <property type="entry name" value="DDE_3"/>
    <property type="match status" value="1"/>
</dbReference>
<evidence type="ECO:0000256" key="3">
    <source>
        <dbReference type="SAM" id="MobiDB-lite"/>
    </source>
</evidence>
<gene>
    <name evidence="5" type="primary">WDR20</name>
    <name evidence="5" type="ORF">GWK47_022050</name>
</gene>
<name>A0A8J4XN87_CHIOP</name>
<evidence type="ECO:0000313" key="5">
    <source>
        <dbReference type="EMBL" id="KAG0710802.1"/>
    </source>
</evidence>
<dbReference type="Gene3D" id="2.130.10.10">
    <property type="entry name" value="YVTN repeat-like/Quinoprotein amine dehydrogenase"/>
    <property type="match status" value="2"/>
</dbReference>
<feature type="compositionally biased region" description="Polar residues" evidence="3">
    <location>
        <begin position="111"/>
        <end position="131"/>
    </location>
</feature>
<proteinExistence type="predicted"/>
<feature type="compositionally biased region" description="Basic and acidic residues" evidence="3">
    <location>
        <begin position="152"/>
        <end position="166"/>
    </location>
</feature>
<keyword evidence="6" id="KW-1185">Reference proteome</keyword>
<dbReference type="InterPro" id="IPR036397">
    <property type="entry name" value="RNaseH_sf"/>
</dbReference>
<dbReference type="Gene3D" id="3.30.420.10">
    <property type="entry name" value="Ribonuclease H-like superfamily/Ribonuclease H"/>
    <property type="match status" value="1"/>
</dbReference>
<feature type="region of interest" description="Disordered" evidence="3">
    <location>
        <begin position="86"/>
        <end position="170"/>
    </location>
</feature>
<keyword evidence="2" id="KW-0677">Repeat</keyword>
<reference evidence="5" key="1">
    <citation type="submission" date="2020-07" db="EMBL/GenBank/DDBJ databases">
        <title>The High-quality genome of the commercially important snow crab, Chionoecetes opilio.</title>
        <authorList>
            <person name="Jeong J.-H."/>
            <person name="Ryu S."/>
        </authorList>
    </citation>
    <scope>NUCLEOTIDE SEQUENCE</scope>
    <source>
        <strain evidence="5">MADBK_172401_WGS</strain>
        <tissue evidence="5">Digestive gland</tissue>
    </source>
</reference>
<dbReference type="Proteomes" id="UP000770661">
    <property type="component" value="Unassembled WGS sequence"/>
</dbReference>
<dbReference type="PANTHER" id="PTHR14107:SF16">
    <property type="entry name" value="AT02583P"/>
    <property type="match status" value="1"/>
</dbReference>
<evidence type="ECO:0000256" key="1">
    <source>
        <dbReference type="ARBA" id="ARBA00022574"/>
    </source>
</evidence>
<comment type="caution">
    <text evidence="5">The sequence shown here is derived from an EMBL/GenBank/DDBJ whole genome shotgun (WGS) entry which is preliminary data.</text>
</comment>
<sequence length="474" mass="52535">MAVSDVNIIHPSLLLSIVKRLISQAADLTKPIDKRAYNKEDVPTCHDFNATTASAEGVSLLVGLLGGQIQLIDPITKEVNKAYNAGEPYRRPRSSTVVSSSGGVGGIGTSQEGQPTGNSKCNSVKESVGTDSSHHSHSANSLTAKLANLNFGEKKDKEKSEKEHKRSLSLASKNSTQNCKGYVNKNQSVGSSLTSEDSQKPMGTLLCPRLDECPVLEPMICKKIGHERLSGLVFREDCVITSCQDGCVLTWCRPGKQILLDHVPKVLNWVEVQAVTWPILYEGYHAVIKPLSDRFGSVSRSTVLLKRTGMCELEKIWQMFTKQLQRACWVTFTKRYLAWTDDDWLSVLWSDKATFTVTCNRGARVNRRQGSDPLDSRAFQQDGAPAHTAKSVTQWLDDCMVPFIKDWPGNSLDLNPIENLWHMVKKELQGKDVSSIPKLEKAIPWKQPAFYTKSNHSSGHGWGTHCLRRNSCVA</sequence>
<feature type="domain" description="Tc1-like transposase DDE" evidence="4">
    <location>
        <begin position="382"/>
        <end position="435"/>
    </location>
</feature>
<dbReference type="EMBL" id="JACEEZ010023885">
    <property type="protein sequence ID" value="KAG0710802.1"/>
    <property type="molecule type" value="Genomic_DNA"/>
</dbReference>
<dbReference type="AlphaFoldDB" id="A0A8J4XN87"/>
<dbReference type="OrthoDB" id="3367at2759"/>
<evidence type="ECO:0000256" key="2">
    <source>
        <dbReference type="ARBA" id="ARBA00022737"/>
    </source>
</evidence>
<keyword evidence="1" id="KW-0853">WD repeat</keyword>
<dbReference type="InterPro" id="IPR038717">
    <property type="entry name" value="Tc1-like_DDE_dom"/>
</dbReference>
<dbReference type="InterPro" id="IPR051362">
    <property type="entry name" value="WD_repeat_creC_regulators"/>
</dbReference>
<dbReference type="GO" id="GO:0003676">
    <property type="term" value="F:nucleic acid binding"/>
    <property type="evidence" value="ECO:0007669"/>
    <property type="project" value="InterPro"/>
</dbReference>
<organism evidence="5 6">
    <name type="scientific">Chionoecetes opilio</name>
    <name type="common">Atlantic snow crab</name>
    <name type="synonym">Cancer opilio</name>
    <dbReference type="NCBI Taxonomy" id="41210"/>
    <lineage>
        <taxon>Eukaryota</taxon>
        <taxon>Metazoa</taxon>
        <taxon>Ecdysozoa</taxon>
        <taxon>Arthropoda</taxon>
        <taxon>Crustacea</taxon>
        <taxon>Multicrustacea</taxon>
        <taxon>Malacostraca</taxon>
        <taxon>Eumalacostraca</taxon>
        <taxon>Eucarida</taxon>
        <taxon>Decapoda</taxon>
        <taxon>Pleocyemata</taxon>
        <taxon>Brachyura</taxon>
        <taxon>Eubrachyura</taxon>
        <taxon>Majoidea</taxon>
        <taxon>Majidae</taxon>
        <taxon>Chionoecetes</taxon>
    </lineage>
</organism>